<comment type="caution">
    <text evidence="10">The sequence shown here is derived from an EMBL/GenBank/DDBJ whole genome shotgun (WGS) entry which is preliminary data.</text>
</comment>
<gene>
    <name evidence="10" type="primary">trpS</name>
    <name evidence="10" type="ORF">COT65_01660</name>
</gene>
<evidence type="ECO:0000256" key="9">
    <source>
        <dbReference type="RuleBase" id="RU363036"/>
    </source>
</evidence>
<organism evidence="10 11">
    <name type="scientific">Candidatus Shapirobacteria bacterium CG09_land_8_20_14_0_10_47_13</name>
    <dbReference type="NCBI Taxonomy" id="1974481"/>
    <lineage>
        <taxon>Bacteria</taxon>
        <taxon>Candidatus Shapironibacteriota</taxon>
    </lineage>
</organism>
<evidence type="ECO:0000256" key="6">
    <source>
        <dbReference type="ARBA" id="ARBA00022917"/>
    </source>
</evidence>
<dbReference type="Gene3D" id="1.10.240.10">
    <property type="entry name" value="Tyrosyl-Transfer RNA Synthetase"/>
    <property type="match status" value="1"/>
</dbReference>
<evidence type="ECO:0000256" key="7">
    <source>
        <dbReference type="ARBA" id="ARBA00023146"/>
    </source>
</evidence>
<reference evidence="11" key="1">
    <citation type="submission" date="2017-09" db="EMBL/GenBank/DDBJ databases">
        <title>Depth-based differentiation of microbial function through sediment-hosted aquifers and enrichment of novel symbionts in the deep terrestrial subsurface.</title>
        <authorList>
            <person name="Probst A.J."/>
            <person name="Ladd B."/>
            <person name="Jarett J.K."/>
            <person name="Geller-Mcgrath D.E."/>
            <person name="Sieber C.M.K."/>
            <person name="Emerson J.B."/>
            <person name="Anantharaman K."/>
            <person name="Thomas B.C."/>
            <person name="Malmstrom R."/>
            <person name="Stieglmeier M."/>
            <person name="Klingl A."/>
            <person name="Woyke T."/>
            <person name="Ryan C.M."/>
            <person name="Banfield J.F."/>
        </authorList>
    </citation>
    <scope>NUCLEOTIDE SEQUENCE [LARGE SCALE GENOMIC DNA]</scope>
</reference>
<keyword evidence="4 9" id="KW-0547">Nucleotide-binding</keyword>
<dbReference type="GO" id="GO:0004830">
    <property type="term" value="F:tryptophan-tRNA ligase activity"/>
    <property type="evidence" value="ECO:0007669"/>
    <property type="project" value="UniProtKB-UniRule"/>
</dbReference>
<dbReference type="InterPro" id="IPR002306">
    <property type="entry name" value="Trp-tRNA-ligase"/>
</dbReference>
<dbReference type="GO" id="GO:0005829">
    <property type="term" value="C:cytosol"/>
    <property type="evidence" value="ECO:0007669"/>
    <property type="project" value="TreeGrafter"/>
</dbReference>
<dbReference type="Proteomes" id="UP000230033">
    <property type="component" value="Unassembled WGS sequence"/>
</dbReference>
<dbReference type="PRINTS" id="PR01039">
    <property type="entry name" value="TRNASYNTHTRP"/>
</dbReference>
<keyword evidence="5 9" id="KW-0067">ATP-binding</keyword>
<dbReference type="Gene3D" id="3.40.50.620">
    <property type="entry name" value="HUPs"/>
    <property type="match status" value="1"/>
</dbReference>
<dbReference type="Pfam" id="PF00579">
    <property type="entry name" value="tRNA-synt_1b"/>
    <property type="match status" value="1"/>
</dbReference>
<evidence type="ECO:0000256" key="2">
    <source>
        <dbReference type="ARBA" id="ARBA00013161"/>
    </source>
</evidence>
<evidence type="ECO:0000313" key="10">
    <source>
        <dbReference type="EMBL" id="PIS13929.1"/>
    </source>
</evidence>
<comment type="similarity">
    <text evidence="1 9">Belongs to the class-I aminoacyl-tRNA synthetase family.</text>
</comment>
<evidence type="ECO:0000256" key="3">
    <source>
        <dbReference type="ARBA" id="ARBA00022598"/>
    </source>
</evidence>
<name>A0A2H0WPT6_9BACT</name>
<evidence type="ECO:0000256" key="1">
    <source>
        <dbReference type="ARBA" id="ARBA00005594"/>
    </source>
</evidence>
<keyword evidence="3 9" id="KW-0436">Ligase</keyword>
<dbReference type="InterPro" id="IPR002305">
    <property type="entry name" value="aa-tRNA-synth_Ic"/>
</dbReference>
<dbReference type="GO" id="GO:0006436">
    <property type="term" value="P:tryptophanyl-tRNA aminoacylation"/>
    <property type="evidence" value="ECO:0007669"/>
    <property type="project" value="UniProtKB-UniRule"/>
</dbReference>
<accession>A0A2H0WPT6</accession>
<dbReference type="AlphaFoldDB" id="A0A2H0WPT6"/>
<dbReference type="PANTHER" id="PTHR43766">
    <property type="entry name" value="TRYPTOPHAN--TRNA LIGASE, MITOCHONDRIAL"/>
    <property type="match status" value="1"/>
</dbReference>
<dbReference type="SUPFAM" id="SSF52374">
    <property type="entry name" value="Nucleotidylyl transferase"/>
    <property type="match status" value="1"/>
</dbReference>
<evidence type="ECO:0000256" key="4">
    <source>
        <dbReference type="ARBA" id="ARBA00022741"/>
    </source>
</evidence>
<proteinExistence type="inferred from homology"/>
<sequence length="327" mass="36589">MKKRVFSGSRPSGSLNIGNYLGAVKGYISLQNNPKYDCIYSVVDLHGITTPFDPKKYPEMVRGIILDYLGAGVDPKKCHLMVQSHVPEHVELSYLLGTIFPVSRLEDLPTYKDKKAQHPNYVNMGLLYYPVLMAADILLYKAGLVPVGKDQLPHIEITREFARKFNQMFGKIFPEPQALLMEGAYVPSLTGKGKMSKSVEGSYINLTDDLAAIREKLAAAPTDAGQGQELPQEGGVAALLTLVELFQGKSRRGQYERDYLGKGLRYQGLKEELAQAIYQELAPIQERRRYFEKNPKLIAEILEDGRKYCAQIARETLAEVKKSMGLV</sequence>
<dbReference type="EMBL" id="PEZJ01000020">
    <property type="protein sequence ID" value="PIS13929.1"/>
    <property type="molecule type" value="Genomic_DNA"/>
</dbReference>
<evidence type="ECO:0000256" key="8">
    <source>
        <dbReference type="NCBIfam" id="TIGR00233"/>
    </source>
</evidence>
<dbReference type="InterPro" id="IPR014729">
    <property type="entry name" value="Rossmann-like_a/b/a_fold"/>
</dbReference>
<dbReference type="InterPro" id="IPR050203">
    <property type="entry name" value="Trp-tRNA_synthetase"/>
</dbReference>
<dbReference type="NCBIfam" id="TIGR00233">
    <property type="entry name" value="trpS"/>
    <property type="match status" value="1"/>
</dbReference>
<keyword evidence="7 9" id="KW-0030">Aminoacyl-tRNA synthetase</keyword>
<protein>
    <recommendedName>
        <fullName evidence="2 8">Tryptophan--tRNA ligase</fullName>
        <ecNumber evidence="2 8">6.1.1.2</ecNumber>
    </recommendedName>
</protein>
<keyword evidence="6 9" id="KW-0648">Protein biosynthesis</keyword>
<evidence type="ECO:0000313" key="11">
    <source>
        <dbReference type="Proteomes" id="UP000230033"/>
    </source>
</evidence>
<dbReference type="CDD" id="cd00806">
    <property type="entry name" value="TrpRS_core"/>
    <property type="match status" value="1"/>
</dbReference>
<dbReference type="GO" id="GO:0005524">
    <property type="term" value="F:ATP binding"/>
    <property type="evidence" value="ECO:0007669"/>
    <property type="project" value="UniProtKB-KW"/>
</dbReference>
<dbReference type="EC" id="6.1.1.2" evidence="2 8"/>
<evidence type="ECO:0000256" key="5">
    <source>
        <dbReference type="ARBA" id="ARBA00022840"/>
    </source>
</evidence>
<dbReference type="PANTHER" id="PTHR43766:SF1">
    <property type="entry name" value="TRYPTOPHAN--TRNA LIGASE, MITOCHONDRIAL"/>
    <property type="match status" value="1"/>
</dbReference>